<organism evidence="1 2">
    <name type="scientific">Actinomadura alba</name>
    <dbReference type="NCBI Taxonomy" id="406431"/>
    <lineage>
        <taxon>Bacteria</taxon>
        <taxon>Bacillati</taxon>
        <taxon>Actinomycetota</taxon>
        <taxon>Actinomycetes</taxon>
        <taxon>Streptosporangiales</taxon>
        <taxon>Thermomonosporaceae</taxon>
        <taxon>Actinomadura</taxon>
    </lineage>
</organism>
<name>A0ABR7LPD6_9ACTN</name>
<dbReference type="EMBL" id="JABVEC010000009">
    <property type="protein sequence ID" value="MBC6466715.1"/>
    <property type="molecule type" value="Genomic_DNA"/>
</dbReference>
<reference evidence="1 2" key="1">
    <citation type="submission" date="2020-06" db="EMBL/GenBank/DDBJ databases">
        <title>Actinomadura xiongansis sp. nov., isolated from soil of Baiyangdian.</title>
        <authorList>
            <person name="Zhang X."/>
        </authorList>
    </citation>
    <scope>NUCLEOTIDE SEQUENCE [LARGE SCALE GENOMIC DNA]</scope>
    <source>
        <strain evidence="1 2">HBUM206468</strain>
    </source>
</reference>
<dbReference type="Pfam" id="PF01135">
    <property type="entry name" value="PCMT"/>
    <property type="match status" value="1"/>
</dbReference>
<accession>A0ABR7LPD6</accession>
<keyword evidence="2" id="KW-1185">Reference proteome</keyword>
<comment type="caution">
    <text evidence="1">The sequence shown here is derived from an EMBL/GenBank/DDBJ whole genome shotgun (WGS) entry which is preliminary data.</text>
</comment>
<proteinExistence type="predicted"/>
<dbReference type="InterPro" id="IPR029063">
    <property type="entry name" value="SAM-dependent_MTases_sf"/>
</dbReference>
<dbReference type="Gene3D" id="3.40.50.150">
    <property type="entry name" value="Vaccinia Virus protein VP39"/>
    <property type="match status" value="1"/>
</dbReference>
<protein>
    <recommendedName>
        <fullName evidence="3">Methyltransferase domain-containing protein</fullName>
    </recommendedName>
</protein>
<evidence type="ECO:0000313" key="1">
    <source>
        <dbReference type="EMBL" id="MBC6466715.1"/>
    </source>
</evidence>
<evidence type="ECO:0000313" key="2">
    <source>
        <dbReference type="Proteomes" id="UP000805614"/>
    </source>
</evidence>
<dbReference type="Proteomes" id="UP000805614">
    <property type="component" value="Unassembled WGS sequence"/>
</dbReference>
<gene>
    <name evidence="1" type="ORF">HKK74_14555</name>
</gene>
<evidence type="ECO:0008006" key="3">
    <source>
        <dbReference type="Google" id="ProtNLM"/>
    </source>
</evidence>
<dbReference type="RefSeq" id="WP_187243724.1">
    <property type="nucleotide sequence ID" value="NZ_BAAAOK010000013.1"/>
</dbReference>
<sequence>MPPCSTSAAQPSTFSLYRFLEDLVLEDHDRVLEVGTGTGSTAARLSWRVGERNVISVEVDAELSEQAGKTLAAAGYAPRLGPQ</sequence>
<dbReference type="CDD" id="cd02440">
    <property type="entry name" value="AdoMet_MTases"/>
    <property type="match status" value="1"/>
</dbReference>
<dbReference type="SUPFAM" id="SSF53335">
    <property type="entry name" value="S-adenosyl-L-methionine-dependent methyltransferases"/>
    <property type="match status" value="1"/>
</dbReference>